<feature type="transmembrane region" description="Helical" evidence="6">
    <location>
        <begin position="203"/>
        <end position="222"/>
    </location>
</feature>
<dbReference type="Pfam" id="PF07690">
    <property type="entry name" value="MFS_1"/>
    <property type="match status" value="1"/>
</dbReference>
<keyword evidence="2 6" id="KW-0812">Transmembrane</keyword>
<protein>
    <submittedName>
        <fullName evidence="7">Uncharacterized protein</fullName>
    </submittedName>
</protein>
<feature type="transmembrane region" description="Helical" evidence="6">
    <location>
        <begin position="174"/>
        <end position="191"/>
    </location>
</feature>
<dbReference type="InterPro" id="IPR011701">
    <property type="entry name" value="MFS"/>
</dbReference>
<comment type="caution">
    <text evidence="7">The sequence shown here is derived from an EMBL/GenBank/DDBJ whole genome shotgun (WGS) entry which is preliminary data.</text>
</comment>
<proteinExistence type="predicted"/>
<evidence type="ECO:0000256" key="5">
    <source>
        <dbReference type="SAM" id="MobiDB-lite"/>
    </source>
</evidence>
<dbReference type="EMBL" id="JAPUFD010000011">
    <property type="protein sequence ID" value="MDI1490414.1"/>
    <property type="molecule type" value="Genomic_DNA"/>
</dbReference>
<dbReference type="GO" id="GO:0005886">
    <property type="term" value="C:plasma membrane"/>
    <property type="evidence" value="ECO:0007669"/>
    <property type="project" value="TreeGrafter"/>
</dbReference>
<evidence type="ECO:0000256" key="3">
    <source>
        <dbReference type="ARBA" id="ARBA00022989"/>
    </source>
</evidence>
<feature type="transmembrane region" description="Helical" evidence="6">
    <location>
        <begin position="352"/>
        <end position="371"/>
    </location>
</feature>
<keyword evidence="3 6" id="KW-1133">Transmembrane helix</keyword>
<evidence type="ECO:0000256" key="1">
    <source>
        <dbReference type="ARBA" id="ARBA00004141"/>
    </source>
</evidence>
<feature type="transmembrane region" description="Helical" evidence="6">
    <location>
        <begin position="391"/>
        <end position="414"/>
    </location>
</feature>
<feature type="compositionally biased region" description="Basic and acidic residues" evidence="5">
    <location>
        <begin position="45"/>
        <end position="64"/>
    </location>
</feature>
<feature type="transmembrane region" description="Helical" evidence="6">
    <location>
        <begin position="526"/>
        <end position="550"/>
    </location>
</feature>
<feature type="transmembrane region" description="Helical" evidence="6">
    <location>
        <begin position="460"/>
        <end position="482"/>
    </location>
</feature>
<accession>A0AA43QRW7</accession>
<keyword evidence="4 6" id="KW-0472">Membrane</keyword>
<feature type="compositionally biased region" description="Low complexity" evidence="5">
    <location>
        <begin position="82"/>
        <end position="93"/>
    </location>
</feature>
<dbReference type="PANTHER" id="PTHR23502">
    <property type="entry name" value="MAJOR FACILITATOR SUPERFAMILY"/>
    <property type="match status" value="1"/>
</dbReference>
<evidence type="ECO:0000256" key="2">
    <source>
        <dbReference type="ARBA" id="ARBA00022692"/>
    </source>
</evidence>
<evidence type="ECO:0000256" key="4">
    <source>
        <dbReference type="ARBA" id="ARBA00023136"/>
    </source>
</evidence>
<dbReference type="Gene3D" id="1.20.1250.20">
    <property type="entry name" value="MFS general substrate transporter like domains"/>
    <property type="match status" value="1"/>
</dbReference>
<organism evidence="7 8">
    <name type="scientific">Ramalina farinacea</name>
    <dbReference type="NCBI Taxonomy" id="258253"/>
    <lineage>
        <taxon>Eukaryota</taxon>
        <taxon>Fungi</taxon>
        <taxon>Dikarya</taxon>
        <taxon>Ascomycota</taxon>
        <taxon>Pezizomycotina</taxon>
        <taxon>Lecanoromycetes</taxon>
        <taxon>OSLEUM clade</taxon>
        <taxon>Lecanoromycetidae</taxon>
        <taxon>Lecanorales</taxon>
        <taxon>Lecanorineae</taxon>
        <taxon>Ramalinaceae</taxon>
        <taxon>Ramalina</taxon>
    </lineage>
</organism>
<dbReference type="CDD" id="cd17323">
    <property type="entry name" value="MFS_Tpo1_MDR_like"/>
    <property type="match status" value="1"/>
</dbReference>
<feature type="transmembrane region" description="Helical" evidence="6">
    <location>
        <begin position="494"/>
        <end position="514"/>
    </location>
</feature>
<evidence type="ECO:0000313" key="8">
    <source>
        <dbReference type="Proteomes" id="UP001161017"/>
    </source>
</evidence>
<feature type="compositionally biased region" description="Basic and acidic residues" evidence="5">
    <location>
        <begin position="16"/>
        <end position="34"/>
    </location>
</feature>
<name>A0AA43QRW7_9LECA</name>
<comment type="subcellular location">
    <subcellularLocation>
        <location evidence="1">Membrane</location>
        <topology evidence="1">Multi-pass membrane protein</topology>
    </subcellularLocation>
</comment>
<dbReference type="PANTHER" id="PTHR23502:SF47">
    <property type="entry name" value="MAJOR FACILITATOR SUPERFAMILY (MFS) PROFILE DOMAIN-CONTAINING PROTEIN-RELATED"/>
    <property type="match status" value="1"/>
</dbReference>
<sequence length="563" mass="61533">MQSILQYRRFGRHVQKQYERDQGKAQALHVKDDGAESSSSSSASNDRDIEKSASDKPTHLRNAEEDVPTASEQLPPLTPKVTTGTALGTTLTGISVRDRTKSKGEGDSDTRVFVVGYEGPDDVLNPHNWSKVTRIGATVNIAFIGWIVGFASSVDSAALKQASAEFGVSEVTESLATGLFLIGFGVGALFAGPVSETVGRNPVYIATLTLYMIFIMASGLAPNIGSQFVFRFIAGLFGATPLTCAGGSISDLWDPLERVYAFPVFANAAGLVSWRWTEWVTLIISGLVLALVILFQPETYAPVLLAWKSKKLRELTGDERFKAEIEIRDESFATRLGHSLYRPFVLTFTEPIIVSIALYLTVIYIILFTFLNGYTFIFTETYGFSEGITGLSFIGIGIGLCLASCLVPVMYIWAKRALAKAEAQGGSRLPPEFRLWFAMLGAPAIPISLLWMGWTTYPSISYWSPLAASVLFGYGILCVFISSYQYLIDGYEKYAASALASVTLIRYVAAGGMVEVAIPFYKNLGVHWTLTILACLSALLVPVPYLFYLYGPKIRKRSKHAVA</sequence>
<dbReference type="GO" id="GO:0022857">
    <property type="term" value="F:transmembrane transporter activity"/>
    <property type="evidence" value="ECO:0007669"/>
    <property type="project" value="InterPro"/>
</dbReference>
<reference evidence="7" key="1">
    <citation type="journal article" date="2023" name="Genome Biol. Evol.">
        <title>First Whole Genome Sequence and Flow Cytometry Genome Size Data for the Lichen-Forming Fungus Ramalina farinacea (Ascomycota).</title>
        <authorList>
            <person name="Llewellyn T."/>
            <person name="Mian S."/>
            <person name="Hill R."/>
            <person name="Leitch I.J."/>
            <person name="Gaya E."/>
        </authorList>
    </citation>
    <scope>NUCLEOTIDE SEQUENCE</scope>
    <source>
        <strain evidence="7">LIQ254RAFAR</strain>
    </source>
</reference>
<gene>
    <name evidence="7" type="ORF">OHK93_001617</name>
</gene>
<feature type="compositionally biased region" description="Basic and acidic residues" evidence="5">
    <location>
        <begin position="96"/>
        <end position="108"/>
    </location>
</feature>
<evidence type="ECO:0000313" key="7">
    <source>
        <dbReference type="EMBL" id="MDI1490414.1"/>
    </source>
</evidence>
<feature type="transmembrane region" description="Helical" evidence="6">
    <location>
        <begin position="282"/>
        <end position="307"/>
    </location>
</feature>
<feature type="transmembrane region" description="Helical" evidence="6">
    <location>
        <begin position="435"/>
        <end position="454"/>
    </location>
</feature>
<dbReference type="AlphaFoldDB" id="A0AA43QRW7"/>
<dbReference type="Proteomes" id="UP001161017">
    <property type="component" value="Unassembled WGS sequence"/>
</dbReference>
<evidence type="ECO:0000256" key="6">
    <source>
        <dbReference type="SAM" id="Phobius"/>
    </source>
</evidence>
<dbReference type="SUPFAM" id="SSF103473">
    <property type="entry name" value="MFS general substrate transporter"/>
    <property type="match status" value="1"/>
</dbReference>
<keyword evidence="8" id="KW-1185">Reference proteome</keyword>
<feature type="transmembrane region" description="Helical" evidence="6">
    <location>
        <begin position="135"/>
        <end position="154"/>
    </location>
</feature>
<dbReference type="InterPro" id="IPR036259">
    <property type="entry name" value="MFS_trans_sf"/>
</dbReference>
<feature type="region of interest" description="Disordered" evidence="5">
    <location>
        <begin position="1"/>
        <end position="108"/>
    </location>
</feature>